<evidence type="ECO:0000256" key="2">
    <source>
        <dbReference type="SAM" id="SignalP"/>
    </source>
</evidence>
<feature type="region of interest" description="Disordered" evidence="1">
    <location>
        <begin position="516"/>
        <end position="566"/>
    </location>
</feature>
<comment type="caution">
    <text evidence="4">The sequence shown here is derived from an EMBL/GenBank/DDBJ whole genome shotgun (WGS) entry which is preliminary data.</text>
</comment>
<dbReference type="Proteomes" id="UP000253426">
    <property type="component" value="Unassembled WGS sequence"/>
</dbReference>
<feature type="chain" id="PRO_5016660753" evidence="2">
    <location>
        <begin position="26"/>
        <end position="566"/>
    </location>
</feature>
<name>A0A366HQ47_9BACT</name>
<dbReference type="PANTHER" id="PTHR43751:SF1">
    <property type="entry name" value="SULFATASE ATSG-RELATED"/>
    <property type="match status" value="1"/>
</dbReference>
<dbReference type="EMBL" id="QNRR01000002">
    <property type="protein sequence ID" value="RBP45626.1"/>
    <property type="molecule type" value="Genomic_DNA"/>
</dbReference>
<dbReference type="OrthoDB" id="9762324at2"/>
<evidence type="ECO:0000313" key="4">
    <source>
        <dbReference type="EMBL" id="RBP45626.1"/>
    </source>
</evidence>
<keyword evidence="5" id="KW-1185">Reference proteome</keyword>
<feature type="compositionally biased region" description="Basic residues" evidence="1">
    <location>
        <begin position="555"/>
        <end position="566"/>
    </location>
</feature>
<dbReference type="SUPFAM" id="SSF53649">
    <property type="entry name" value="Alkaline phosphatase-like"/>
    <property type="match status" value="1"/>
</dbReference>
<feature type="region of interest" description="Disordered" evidence="1">
    <location>
        <begin position="420"/>
        <end position="450"/>
    </location>
</feature>
<dbReference type="Pfam" id="PF00884">
    <property type="entry name" value="Sulfatase"/>
    <property type="match status" value="1"/>
</dbReference>
<gene>
    <name evidence="4" type="ORF">DES53_1028</name>
</gene>
<dbReference type="AlphaFoldDB" id="A0A366HQ47"/>
<evidence type="ECO:0000256" key="1">
    <source>
        <dbReference type="SAM" id="MobiDB-lite"/>
    </source>
</evidence>
<feature type="compositionally biased region" description="Basic and acidic residues" evidence="1">
    <location>
        <begin position="516"/>
        <end position="526"/>
    </location>
</feature>
<reference evidence="4 5" key="1">
    <citation type="submission" date="2018-06" db="EMBL/GenBank/DDBJ databases">
        <title>Genomic Encyclopedia of Type Strains, Phase IV (KMG-IV): sequencing the most valuable type-strain genomes for metagenomic binning, comparative biology and taxonomic classification.</title>
        <authorList>
            <person name="Goeker M."/>
        </authorList>
    </citation>
    <scope>NUCLEOTIDE SEQUENCE [LARGE SCALE GENOMIC DNA]</scope>
    <source>
        <strain evidence="4 5">DSM 25532</strain>
    </source>
</reference>
<dbReference type="RefSeq" id="WP_113957212.1">
    <property type="nucleotide sequence ID" value="NZ_QNRR01000002.1"/>
</dbReference>
<feature type="domain" description="Sulfatase N-terminal" evidence="3">
    <location>
        <begin position="34"/>
        <end position="348"/>
    </location>
</feature>
<dbReference type="CDD" id="cd16027">
    <property type="entry name" value="SGSH"/>
    <property type="match status" value="1"/>
</dbReference>
<keyword evidence="2" id="KW-0732">Signal</keyword>
<sequence length="566" mass="62718">MKLHRLHLLFALLACSFLAPMHIHAAENGKAKRPNILFFFADDWGKYASIYAEVEGKGGINDVVRTPNIDKIAKRGVLFRNAHVNSPSCTPCRSSLLSGQYFWRTGRGAILRGAVWDEKIPSYPLLMRDAGYHIGKSYKVWGPGTPSDAPYGKQEYAYQKAGGRINNFSENVTEMVAKGKPLEQAKQELYGEARQNFRDFLAAREGDKPFCFWFGATNVHRKWIKGSGKALWGLEPDALKGKMPAFLPDVPEVREDLVDYFGEIAAWDATVGQLMEELEKSGEAENTIIAISGDHGAPGFPHGKCNLYGFGTNVTLVLAGPGVKGGRVVDDFVLLPDLAPTFLEAGGVSVPEVMTGRSLWNVLKSDKSGLVDEKRTSVITGRERHVENARADYAPYPQRAIRTKDHVLIVNFHPERWPLGDPYGLGEGEQEPTREEVTENTRVTLPDDDSGPTKAWLVSVRNTPEWKEHFNWVFGKRPKYELYDLKYDPDETKNVAEDPAFAQVKADLEKRLMDELKRTGDPRMVDDGSYFEKPPLAGPIDDAEGRGGAGPGARGKGKGKKAAAQE</sequence>
<proteinExistence type="predicted"/>
<dbReference type="InterPro" id="IPR000917">
    <property type="entry name" value="Sulfatase_N"/>
</dbReference>
<dbReference type="PANTHER" id="PTHR43751">
    <property type="entry name" value="SULFATASE"/>
    <property type="match status" value="1"/>
</dbReference>
<evidence type="ECO:0000313" key="5">
    <source>
        <dbReference type="Proteomes" id="UP000253426"/>
    </source>
</evidence>
<accession>A0A366HQ47</accession>
<organism evidence="4 5">
    <name type="scientific">Roseimicrobium gellanilyticum</name>
    <dbReference type="NCBI Taxonomy" id="748857"/>
    <lineage>
        <taxon>Bacteria</taxon>
        <taxon>Pseudomonadati</taxon>
        <taxon>Verrucomicrobiota</taxon>
        <taxon>Verrucomicrobiia</taxon>
        <taxon>Verrucomicrobiales</taxon>
        <taxon>Verrucomicrobiaceae</taxon>
        <taxon>Roseimicrobium</taxon>
    </lineage>
</organism>
<protein>
    <submittedName>
        <fullName evidence="4">Arylsulfatase A-like enzyme</fullName>
    </submittedName>
</protein>
<evidence type="ECO:0000259" key="3">
    <source>
        <dbReference type="Pfam" id="PF00884"/>
    </source>
</evidence>
<feature type="signal peptide" evidence="2">
    <location>
        <begin position="1"/>
        <end position="25"/>
    </location>
</feature>
<dbReference type="Gene3D" id="3.40.720.10">
    <property type="entry name" value="Alkaline Phosphatase, subunit A"/>
    <property type="match status" value="1"/>
</dbReference>
<dbReference type="InterPro" id="IPR017850">
    <property type="entry name" value="Alkaline_phosphatase_core_sf"/>
</dbReference>
<dbReference type="InterPro" id="IPR052701">
    <property type="entry name" value="GAG_Ulvan_Degrading_Sulfatases"/>
</dbReference>